<dbReference type="Pfam" id="PF07465">
    <property type="entry name" value="PsaM"/>
    <property type="match status" value="1"/>
</dbReference>
<keyword evidence="4 6" id="KW-1133">Transmembrane helix</keyword>
<keyword evidence="3 6" id="KW-0603">Photosystem I</keyword>
<evidence type="ECO:0000256" key="5">
    <source>
        <dbReference type="ARBA" id="ARBA00023136"/>
    </source>
</evidence>
<evidence type="ECO:0000313" key="8">
    <source>
        <dbReference type="Proteomes" id="UP001054846"/>
    </source>
</evidence>
<evidence type="ECO:0000256" key="3">
    <source>
        <dbReference type="ARBA" id="ARBA00022836"/>
    </source>
</evidence>
<comment type="similarity">
    <text evidence="6">Belongs to the PsaM family.</text>
</comment>
<organism evidence="7 8">
    <name type="scientific">Gloeobacter morelensis MG652769</name>
    <dbReference type="NCBI Taxonomy" id="2781736"/>
    <lineage>
        <taxon>Bacteria</taxon>
        <taxon>Bacillati</taxon>
        <taxon>Cyanobacteriota</taxon>
        <taxon>Cyanophyceae</taxon>
        <taxon>Gloeobacterales</taxon>
        <taxon>Gloeobacteraceae</taxon>
        <taxon>Gloeobacter</taxon>
        <taxon>Gloeobacter morelensis</taxon>
    </lineage>
</organism>
<keyword evidence="1 6" id="KW-0602">Photosynthesis</keyword>
<evidence type="ECO:0000256" key="2">
    <source>
        <dbReference type="ARBA" id="ARBA00022692"/>
    </source>
</evidence>
<evidence type="ECO:0000256" key="4">
    <source>
        <dbReference type="ARBA" id="ARBA00022989"/>
    </source>
</evidence>
<keyword evidence="6" id="KW-1003">Cell membrane</keyword>
<evidence type="ECO:0000313" key="7">
    <source>
        <dbReference type="EMBL" id="UFP96394.1"/>
    </source>
</evidence>
<dbReference type="Proteomes" id="UP001054846">
    <property type="component" value="Chromosome"/>
</dbReference>
<dbReference type="RefSeq" id="WP_230843637.1">
    <property type="nucleotide sequence ID" value="NZ_CP063845.1"/>
</dbReference>
<evidence type="ECO:0000256" key="1">
    <source>
        <dbReference type="ARBA" id="ARBA00022531"/>
    </source>
</evidence>
<reference evidence="7 8" key="1">
    <citation type="journal article" date="2021" name="Genome Biol. Evol.">
        <title>Complete Genome Sequencing of a Novel Gloeobacter Species from a Waterfall Cave in Mexico.</title>
        <authorList>
            <person name="Saw J.H."/>
            <person name="Cardona T."/>
            <person name="Montejano G."/>
        </authorList>
    </citation>
    <scope>NUCLEOTIDE SEQUENCE [LARGE SCALE GENOMIC DNA]</scope>
    <source>
        <strain evidence="7">MG652769</strain>
    </source>
</reference>
<evidence type="ECO:0000256" key="6">
    <source>
        <dbReference type="HAMAP-Rule" id="MF_00828"/>
    </source>
</evidence>
<keyword evidence="8" id="KW-1185">Reference proteome</keyword>
<keyword evidence="6" id="KW-0997">Cell inner membrane</keyword>
<gene>
    <name evidence="6 7" type="primary">psaM</name>
    <name evidence="7" type="ORF">ISF26_09370</name>
</gene>
<dbReference type="EMBL" id="CP063845">
    <property type="protein sequence ID" value="UFP96394.1"/>
    <property type="molecule type" value="Genomic_DNA"/>
</dbReference>
<name>A0ABY3PS02_9CYAN</name>
<dbReference type="NCBIfam" id="TIGR03053">
    <property type="entry name" value="PS_I_psaM"/>
    <property type="match status" value="1"/>
</dbReference>
<dbReference type="HAMAP" id="MF_00828">
    <property type="entry name" value="PSI_PsaM"/>
    <property type="match status" value="1"/>
</dbReference>
<dbReference type="InterPro" id="IPR010010">
    <property type="entry name" value="PSI_PsaM"/>
</dbReference>
<sequence>MSATVVSGAQVAIAFVVALIAGIAALLLSTALAK</sequence>
<keyword evidence="2 6" id="KW-0812">Transmembrane</keyword>
<comment type="subcellular location">
    <subcellularLocation>
        <location evidence="6">Cell inner membrane</location>
        <topology evidence="6">Single-pass membrane protein</topology>
    </subcellularLocation>
</comment>
<feature type="transmembrane region" description="Helical" evidence="6">
    <location>
        <begin position="12"/>
        <end position="33"/>
    </location>
</feature>
<keyword evidence="5 6" id="KW-0472">Membrane</keyword>
<proteinExistence type="inferred from homology"/>
<protein>
    <recommendedName>
        <fullName evidence="6">Photosystem I reaction center subunit XII</fullName>
    </recommendedName>
    <alternativeName>
        <fullName evidence="6">PSI-M</fullName>
    </alternativeName>
</protein>
<accession>A0ABY3PS02</accession>